<evidence type="ECO:0000313" key="4">
    <source>
        <dbReference type="Proteomes" id="UP000234951"/>
    </source>
</evidence>
<accession>A0A2N5GFS3</accession>
<dbReference type="Proteomes" id="UP000234951">
    <property type="component" value="Unassembled WGS sequence"/>
</dbReference>
<proteinExistence type="predicted"/>
<evidence type="ECO:0000313" key="5">
    <source>
        <dbReference type="Proteomes" id="UP000235114"/>
    </source>
</evidence>
<evidence type="ECO:0000256" key="1">
    <source>
        <dbReference type="SAM" id="MobiDB-lite"/>
    </source>
</evidence>
<dbReference type="AlphaFoldDB" id="A0A2N5GFS3"/>
<dbReference type="OrthoDB" id="2389786at2"/>
<dbReference type="EMBL" id="PGVD01000063">
    <property type="protein sequence ID" value="PLR91676.1"/>
    <property type="molecule type" value="Genomic_DNA"/>
</dbReference>
<dbReference type="Gene3D" id="3.40.50.10600">
    <property type="entry name" value="SpoIIaa-like domains"/>
    <property type="match status" value="1"/>
</dbReference>
<dbReference type="InterPro" id="IPR038396">
    <property type="entry name" value="SpoIIAA-like_sf"/>
</dbReference>
<comment type="caution">
    <text evidence="2">The sequence shown here is derived from an EMBL/GenBank/DDBJ whole genome shotgun (WGS) entry which is preliminary data.</text>
</comment>
<dbReference type="Proteomes" id="UP000235114">
    <property type="component" value="Unassembled WGS sequence"/>
</dbReference>
<evidence type="ECO:0000313" key="3">
    <source>
        <dbReference type="EMBL" id="PLR91676.1"/>
    </source>
</evidence>
<gene>
    <name evidence="2" type="ORF">CU635_22465</name>
    <name evidence="3" type="ORF">CVD25_19035</name>
</gene>
<reference evidence="2 4" key="1">
    <citation type="submission" date="2017-11" db="EMBL/GenBank/DDBJ databases">
        <title>Comparitive Functional Genomics of Dry Heat Resistant strains isolated from the Viking Spacecraft.</title>
        <authorList>
            <person name="Seuylemezian A."/>
            <person name="Cooper K."/>
            <person name="Vaishampayan P."/>
        </authorList>
    </citation>
    <scope>NUCLEOTIDE SEQUENCE [LARGE SCALE GENOMIC DNA]</scope>
    <source>
        <strain evidence="2 4">M4.6</strain>
    </source>
</reference>
<dbReference type="EMBL" id="PGVA01000089">
    <property type="protein sequence ID" value="PLR79575.1"/>
    <property type="molecule type" value="Genomic_DNA"/>
</dbReference>
<protein>
    <submittedName>
        <fullName evidence="2">STAS/SEC14 domain-containing protein</fullName>
    </submittedName>
</protein>
<sequence>MITTLPSDNPSTSTLEFDGKSTKEDAEKLDNYVKTHFADNQEFNILAIIHDIDGSTLKGVVAGVEFDAKRWRQFNKFAVVNEKNWLAALTMLGNYLPGIEAKHFDKHQLEEARRWIESN</sequence>
<reference evidence="3 5" key="2">
    <citation type="submission" date="2017-12" db="EMBL/GenBank/DDBJ databases">
        <title>Comparative Functional Genomics of Dry Heat Resistant strains isolated from the Viking Spacecraft.</title>
        <authorList>
            <person name="Seuylemezian A."/>
            <person name="Cooper K."/>
            <person name="Vaishampayan P."/>
        </authorList>
    </citation>
    <scope>NUCLEOTIDE SEQUENCE [LARGE SCALE GENOMIC DNA]</scope>
    <source>
        <strain evidence="3 5">ATCC 29669</strain>
    </source>
</reference>
<name>A0A2N5GFS3_9BACI</name>
<evidence type="ECO:0000313" key="2">
    <source>
        <dbReference type="EMBL" id="PLR79575.1"/>
    </source>
</evidence>
<dbReference type="InterPro" id="IPR021866">
    <property type="entry name" value="SpoIIAA-like"/>
</dbReference>
<organism evidence="2 4">
    <name type="scientific">Bacillus canaveralius</name>
    <dbReference type="NCBI Taxonomy" id="1403243"/>
    <lineage>
        <taxon>Bacteria</taxon>
        <taxon>Bacillati</taxon>
        <taxon>Bacillota</taxon>
        <taxon>Bacilli</taxon>
        <taxon>Bacillales</taxon>
        <taxon>Bacillaceae</taxon>
        <taxon>Bacillus</taxon>
    </lineage>
</organism>
<dbReference type="Pfam" id="PF11964">
    <property type="entry name" value="SpoIIAA-like"/>
    <property type="match status" value="1"/>
</dbReference>
<feature type="compositionally biased region" description="Polar residues" evidence="1">
    <location>
        <begin position="1"/>
        <end position="15"/>
    </location>
</feature>
<dbReference type="InterPro" id="IPR036513">
    <property type="entry name" value="STAS_dom_sf"/>
</dbReference>
<feature type="region of interest" description="Disordered" evidence="1">
    <location>
        <begin position="1"/>
        <end position="22"/>
    </location>
</feature>
<keyword evidence="5" id="KW-1185">Reference proteome</keyword>
<dbReference type="SUPFAM" id="SSF52091">
    <property type="entry name" value="SpoIIaa-like"/>
    <property type="match status" value="1"/>
</dbReference>